<dbReference type="Proteomes" id="UP001198893">
    <property type="component" value="Unassembled WGS sequence"/>
</dbReference>
<gene>
    <name evidence="1" type="ORF">LKD47_01960</name>
    <name evidence="2" type="ORF">OCV43_05820</name>
</gene>
<dbReference type="AlphaFoldDB" id="A0AAW4W8H8"/>
<evidence type="ECO:0000313" key="3">
    <source>
        <dbReference type="Proteomes" id="UP001198893"/>
    </source>
</evidence>
<dbReference type="EMBL" id="JAJEQW010000001">
    <property type="protein sequence ID" value="MCC2241068.1"/>
    <property type="molecule type" value="Genomic_DNA"/>
</dbReference>
<reference evidence="1" key="2">
    <citation type="submission" date="2021-10" db="EMBL/GenBank/DDBJ databases">
        <title>Anaerobic single-cell dispensing facilitates the cultivation of human gut bacteria.</title>
        <authorList>
            <person name="Afrizal A."/>
        </authorList>
    </citation>
    <scope>NUCLEOTIDE SEQUENCE</scope>
    <source>
        <strain evidence="1">CLA-AA-H204</strain>
    </source>
</reference>
<keyword evidence="4" id="KW-1185">Reference proteome</keyword>
<comment type="caution">
    <text evidence="1">The sequence shown here is derived from an EMBL/GenBank/DDBJ whole genome shotgun (WGS) entry which is preliminary data.</text>
</comment>
<dbReference type="RefSeq" id="WP_227700104.1">
    <property type="nucleotide sequence ID" value="NZ_JAJEQW010000001.1"/>
</dbReference>
<name>A0AAW4W8H8_9FIRM</name>
<reference evidence="2" key="3">
    <citation type="submission" date="2022-09" db="EMBL/GenBank/DDBJ databases">
        <authorList>
            <person name="Hitch T.C.A."/>
        </authorList>
    </citation>
    <scope>NUCLEOTIDE SEQUENCE</scope>
    <source>
        <strain evidence="2">Sanger_19</strain>
    </source>
</reference>
<dbReference type="EMBL" id="JAOQKI010000007">
    <property type="protein sequence ID" value="MCU6716797.1"/>
    <property type="molecule type" value="Genomic_DNA"/>
</dbReference>
<dbReference type="InterPro" id="IPR022476">
    <property type="entry name" value="Spore_YabP/YqfC"/>
</dbReference>
<dbReference type="Proteomes" id="UP001209666">
    <property type="component" value="Unassembled WGS sequence"/>
</dbReference>
<reference evidence="2 4" key="1">
    <citation type="journal article" date="2021" name="ISME Commun">
        <title>Automated analysis of genomic sequences facilitates high-throughput and comprehensive description of bacteria.</title>
        <authorList>
            <person name="Hitch T.C.A."/>
        </authorList>
    </citation>
    <scope>NUCLEOTIDE SEQUENCE [LARGE SCALE GENOMIC DNA]</scope>
    <source>
        <strain evidence="2 4">Sanger_19</strain>
    </source>
</reference>
<evidence type="ECO:0000313" key="4">
    <source>
        <dbReference type="Proteomes" id="UP001209666"/>
    </source>
</evidence>
<protein>
    <submittedName>
        <fullName evidence="1">YabP/YqfC family sporulation protein</fullName>
    </submittedName>
</protein>
<sequence>MRKNNKKELKKDFKNHMVESLELPKDLVYRAAIVTVMGNRELLLENYKGILEYEKEYIRIQAKSCRILVRGKNLNISYYTNEEMKITGIIQSIEYE</sequence>
<organism evidence="1 3">
    <name type="scientific">Roseburia amylophila</name>
    <dbReference type="NCBI Taxonomy" id="2981794"/>
    <lineage>
        <taxon>Bacteria</taxon>
        <taxon>Bacillati</taxon>
        <taxon>Bacillota</taxon>
        <taxon>Clostridia</taxon>
        <taxon>Lachnospirales</taxon>
        <taxon>Lachnospiraceae</taxon>
        <taxon>Roseburia</taxon>
    </lineage>
</organism>
<evidence type="ECO:0000313" key="1">
    <source>
        <dbReference type="EMBL" id="MCC2241068.1"/>
    </source>
</evidence>
<accession>A0AAW4W8H8</accession>
<proteinExistence type="predicted"/>
<dbReference type="Pfam" id="PF07873">
    <property type="entry name" value="YabP"/>
    <property type="match status" value="1"/>
</dbReference>
<evidence type="ECO:0000313" key="2">
    <source>
        <dbReference type="EMBL" id="MCU6716797.1"/>
    </source>
</evidence>